<evidence type="ECO:0000256" key="2">
    <source>
        <dbReference type="SAM" id="MobiDB-lite"/>
    </source>
</evidence>
<accession>A0A4R0RC42</accession>
<name>A0A4R0RC42_9APHY</name>
<feature type="domain" description="Phosducin" evidence="3">
    <location>
        <begin position="127"/>
        <end position="227"/>
    </location>
</feature>
<dbReference type="AlphaFoldDB" id="A0A4R0RC42"/>
<dbReference type="PANTHER" id="PTHR46052:SF1">
    <property type="entry name" value="PHOSDUCIN-LIKE PROTEIN"/>
    <property type="match status" value="1"/>
</dbReference>
<feature type="region of interest" description="Disordered" evidence="2">
    <location>
        <begin position="258"/>
        <end position="292"/>
    </location>
</feature>
<evidence type="ECO:0000256" key="1">
    <source>
        <dbReference type="ARBA" id="ARBA00009686"/>
    </source>
</evidence>
<comment type="similarity">
    <text evidence="1">Belongs to the phosducin family.</text>
</comment>
<dbReference type="Pfam" id="PF02114">
    <property type="entry name" value="Phosducin"/>
    <property type="match status" value="1"/>
</dbReference>
<sequence length="365" mass="41046">MDGNIEDLVLSGKLFNPPSRSTSPIRTPSPSSPTRIVQWPNDADAEYEYDSDAERRRAIEEKIASQQEDSIGMGPGRTGVKGVIRDRDEANGMQRAKRADEVRALNKQMEKASLGGKTWAEEEEERLTEKAREEGKTVQELRSRGEAQARDDAQARRGRFGHLREVGLKGYLQAIESEERHVWVVVHIYDPSLDRCATLDDSLSRIARLHPSAKFLRVRAGAIGFASAQPTATSYSSSSLHVPKQPFKLTRTPSRKILVPGRYPTDEDDDEDDDDDEYGSSGGEEDQWDDDKVDTDVLPTMLVYRGGDLVHSWVRVDWEAKMGIEELLKRHHILSETRSSTRGDDFDDDDDLDDGELIFGNSDDE</sequence>
<feature type="region of interest" description="Disordered" evidence="2">
    <location>
        <begin position="63"/>
        <end position="101"/>
    </location>
</feature>
<protein>
    <recommendedName>
        <fullName evidence="3">Phosducin domain-containing protein</fullName>
    </recommendedName>
</protein>
<dbReference type="Proteomes" id="UP000292702">
    <property type="component" value="Unassembled WGS sequence"/>
</dbReference>
<dbReference type="EMBL" id="RWJN01000173">
    <property type="protein sequence ID" value="TCD65590.1"/>
    <property type="molecule type" value="Genomic_DNA"/>
</dbReference>
<dbReference type="SUPFAM" id="SSF52833">
    <property type="entry name" value="Thioredoxin-like"/>
    <property type="match status" value="1"/>
</dbReference>
<feature type="compositionally biased region" description="Basic and acidic residues" evidence="2">
    <location>
        <begin position="128"/>
        <end position="155"/>
    </location>
</feature>
<evidence type="ECO:0000313" key="5">
    <source>
        <dbReference type="Proteomes" id="UP000292702"/>
    </source>
</evidence>
<dbReference type="OrthoDB" id="70588at2759"/>
<dbReference type="InterPro" id="IPR024253">
    <property type="entry name" value="Phosducin_thioredoxin-like_dom"/>
</dbReference>
<proteinExistence type="inferred from homology"/>
<comment type="caution">
    <text evidence="4">The sequence shown here is derived from an EMBL/GenBank/DDBJ whole genome shotgun (WGS) entry which is preliminary data.</text>
</comment>
<feature type="region of interest" description="Disordered" evidence="2">
    <location>
        <begin position="128"/>
        <end position="156"/>
    </location>
</feature>
<evidence type="ECO:0000259" key="3">
    <source>
        <dbReference type="Pfam" id="PF02114"/>
    </source>
</evidence>
<dbReference type="PANTHER" id="PTHR46052">
    <property type="entry name" value="PHOSDUCIN-LIKE PROTEIN"/>
    <property type="match status" value="1"/>
</dbReference>
<feature type="compositionally biased region" description="Low complexity" evidence="2">
    <location>
        <begin position="17"/>
        <end position="36"/>
    </location>
</feature>
<organism evidence="4 5">
    <name type="scientific">Steccherinum ochraceum</name>
    <dbReference type="NCBI Taxonomy" id="92696"/>
    <lineage>
        <taxon>Eukaryota</taxon>
        <taxon>Fungi</taxon>
        <taxon>Dikarya</taxon>
        <taxon>Basidiomycota</taxon>
        <taxon>Agaricomycotina</taxon>
        <taxon>Agaricomycetes</taxon>
        <taxon>Polyporales</taxon>
        <taxon>Steccherinaceae</taxon>
        <taxon>Steccherinum</taxon>
    </lineage>
</organism>
<dbReference type="InterPro" id="IPR036249">
    <property type="entry name" value="Thioredoxin-like_sf"/>
</dbReference>
<evidence type="ECO:0000313" key="4">
    <source>
        <dbReference type="EMBL" id="TCD65590.1"/>
    </source>
</evidence>
<dbReference type="InterPro" id="IPR051499">
    <property type="entry name" value="Phosducin-like_reg"/>
</dbReference>
<dbReference type="STRING" id="92696.A0A4R0RC42"/>
<keyword evidence="5" id="KW-1185">Reference proteome</keyword>
<feature type="region of interest" description="Disordered" evidence="2">
    <location>
        <begin position="1"/>
        <end position="43"/>
    </location>
</feature>
<feature type="compositionally biased region" description="Acidic residues" evidence="2">
    <location>
        <begin position="345"/>
        <end position="365"/>
    </location>
</feature>
<feature type="compositionally biased region" description="Acidic residues" evidence="2">
    <location>
        <begin position="266"/>
        <end position="292"/>
    </location>
</feature>
<gene>
    <name evidence="4" type="ORF">EIP91_002475</name>
</gene>
<reference evidence="4 5" key="1">
    <citation type="submission" date="2018-11" db="EMBL/GenBank/DDBJ databases">
        <title>Genome assembly of Steccherinum ochraceum LE-BIN_3174, the white-rot fungus of the Steccherinaceae family (The Residual Polyporoid clade, Polyporales, Basidiomycota).</title>
        <authorList>
            <person name="Fedorova T.V."/>
            <person name="Glazunova O.A."/>
            <person name="Landesman E.O."/>
            <person name="Moiseenko K.V."/>
            <person name="Psurtseva N.V."/>
            <person name="Savinova O.S."/>
            <person name="Shakhova N.V."/>
            <person name="Tyazhelova T.V."/>
            <person name="Vasina D.V."/>
        </authorList>
    </citation>
    <scope>NUCLEOTIDE SEQUENCE [LARGE SCALE GENOMIC DNA]</scope>
    <source>
        <strain evidence="4 5">LE-BIN_3174</strain>
    </source>
</reference>
<dbReference type="Gene3D" id="3.40.30.10">
    <property type="entry name" value="Glutaredoxin"/>
    <property type="match status" value="1"/>
</dbReference>
<feature type="region of interest" description="Disordered" evidence="2">
    <location>
        <begin position="338"/>
        <end position="365"/>
    </location>
</feature>